<dbReference type="EnsemblMetazoa" id="CLYHEMT010059.1">
    <property type="protein sequence ID" value="CLYHEMP010059.1"/>
    <property type="gene ID" value="CLYHEMG010059"/>
</dbReference>
<name>A0A7M5WSF8_9CNID</name>
<organism evidence="1 2">
    <name type="scientific">Clytia hemisphaerica</name>
    <dbReference type="NCBI Taxonomy" id="252671"/>
    <lineage>
        <taxon>Eukaryota</taxon>
        <taxon>Metazoa</taxon>
        <taxon>Cnidaria</taxon>
        <taxon>Hydrozoa</taxon>
        <taxon>Hydroidolina</taxon>
        <taxon>Leptothecata</taxon>
        <taxon>Obeliida</taxon>
        <taxon>Clytiidae</taxon>
        <taxon>Clytia</taxon>
    </lineage>
</organism>
<dbReference type="Proteomes" id="UP000594262">
    <property type="component" value="Unplaced"/>
</dbReference>
<evidence type="ECO:0000313" key="2">
    <source>
        <dbReference type="Proteomes" id="UP000594262"/>
    </source>
</evidence>
<accession>A0A7M5WSF8</accession>
<keyword evidence="2" id="KW-1185">Reference proteome</keyword>
<dbReference type="AlphaFoldDB" id="A0A7M5WSF8"/>
<dbReference type="SUPFAM" id="SSF50998">
    <property type="entry name" value="Quinoprotein alcohol dehydrogenase-like"/>
    <property type="match status" value="1"/>
</dbReference>
<sequence length="387" mass="44313">MTQNNENLVLCEEANTNRNNPYCKCIFSFYKLELDRMVCCKKFDYSSRNSFQYKLNKKRSLVIIASLDDSERSISLSFYKIDEVNDIGEAVQSPKPQDLNTRIKIEKGKESINEFSMELSVDERKLCIMVEGGEGDQYYCDAHFYQCNFTPGNGLTLVKMFSMDASVIGVVKVDPVVFNMSGDKIAMLTKNGFLVYSLVNQSVIAKHSLKDFEFHEIEWSYDLEKGEILVDFDYTANEICVFGFNSIEKTSKLLNTIHISTFVEELSEFEAWNSGIKISTGTSFIIFGDEDVYLVDPFTGQLVQKITPPKDWDNVFVDFFCLNWFSSEILILYQGEKESFYGKVCKLKTGCVESLLQSAIKIVLLNYSVNDLIGMNLPKTVKRYFID</sequence>
<reference evidence="1" key="1">
    <citation type="submission" date="2021-01" db="UniProtKB">
        <authorList>
            <consortium name="EnsemblMetazoa"/>
        </authorList>
    </citation>
    <scope>IDENTIFICATION</scope>
</reference>
<evidence type="ECO:0000313" key="1">
    <source>
        <dbReference type="EnsemblMetazoa" id="CLYHEMP010059.1"/>
    </source>
</evidence>
<proteinExistence type="predicted"/>
<protein>
    <submittedName>
        <fullName evidence="1">Uncharacterized protein</fullName>
    </submittedName>
</protein>
<dbReference type="InterPro" id="IPR011047">
    <property type="entry name" value="Quinoprotein_ADH-like_sf"/>
</dbReference>